<dbReference type="Proteomes" id="UP000824469">
    <property type="component" value="Unassembled WGS sequence"/>
</dbReference>
<dbReference type="EMBL" id="JAHRHJ020000002">
    <property type="protein sequence ID" value="KAH9324391.1"/>
    <property type="molecule type" value="Genomic_DNA"/>
</dbReference>
<feature type="non-terminal residue" evidence="1">
    <location>
        <position position="55"/>
    </location>
</feature>
<comment type="caution">
    <text evidence="1">The sequence shown here is derived from an EMBL/GenBank/DDBJ whole genome shotgun (WGS) entry which is preliminary data.</text>
</comment>
<dbReference type="AlphaFoldDB" id="A0AA38GJP5"/>
<feature type="non-terminal residue" evidence="1">
    <location>
        <position position="1"/>
    </location>
</feature>
<gene>
    <name evidence="1" type="ORF">KI387_004569</name>
</gene>
<evidence type="ECO:0000313" key="2">
    <source>
        <dbReference type="Proteomes" id="UP000824469"/>
    </source>
</evidence>
<proteinExistence type="predicted"/>
<reference evidence="1 2" key="1">
    <citation type="journal article" date="2021" name="Nat. Plants">
        <title>The Taxus genome provides insights into paclitaxel biosynthesis.</title>
        <authorList>
            <person name="Xiong X."/>
            <person name="Gou J."/>
            <person name="Liao Q."/>
            <person name="Li Y."/>
            <person name="Zhou Q."/>
            <person name="Bi G."/>
            <person name="Li C."/>
            <person name="Du R."/>
            <person name="Wang X."/>
            <person name="Sun T."/>
            <person name="Guo L."/>
            <person name="Liang H."/>
            <person name="Lu P."/>
            <person name="Wu Y."/>
            <person name="Zhang Z."/>
            <person name="Ro D.K."/>
            <person name="Shang Y."/>
            <person name="Huang S."/>
            <person name="Yan J."/>
        </authorList>
    </citation>
    <scope>NUCLEOTIDE SEQUENCE [LARGE SCALE GENOMIC DNA]</scope>
    <source>
        <strain evidence="1">Ta-2019</strain>
    </source>
</reference>
<keyword evidence="2" id="KW-1185">Reference proteome</keyword>
<sequence>VSTEGILIVKKEGKGNEEDTTFIRVVCVRYQLPIDEQQGKNQLMDNHFSRNAYKG</sequence>
<organism evidence="1 2">
    <name type="scientific">Taxus chinensis</name>
    <name type="common">Chinese yew</name>
    <name type="synonym">Taxus wallichiana var. chinensis</name>
    <dbReference type="NCBI Taxonomy" id="29808"/>
    <lineage>
        <taxon>Eukaryota</taxon>
        <taxon>Viridiplantae</taxon>
        <taxon>Streptophyta</taxon>
        <taxon>Embryophyta</taxon>
        <taxon>Tracheophyta</taxon>
        <taxon>Spermatophyta</taxon>
        <taxon>Pinopsida</taxon>
        <taxon>Pinidae</taxon>
        <taxon>Conifers II</taxon>
        <taxon>Cupressales</taxon>
        <taxon>Taxaceae</taxon>
        <taxon>Taxus</taxon>
    </lineage>
</organism>
<accession>A0AA38GJP5</accession>
<name>A0AA38GJP5_TAXCH</name>
<evidence type="ECO:0000313" key="1">
    <source>
        <dbReference type="EMBL" id="KAH9324391.1"/>
    </source>
</evidence>
<protein>
    <submittedName>
        <fullName evidence="1">Uncharacterized protein</fullName>
    </submittedName>
</protein>